<accession>A0ACD5X8H0</accession>
<sequence length="930" mass="101802">MGAKVEGESYIPGHYVVGNLQAGGNGWRSSYEEGKTSNGEFFNGFMATEADGYSSDYDKEMFKRTMLAHEAAFRQQVYELHRVYRIQRDLAKHYQNKEMHACPRLEYASQRNSPSQVPLHGAKTIPSASVNNEKSHPLKFLREGSVQSSPNGFPSTGAALYTKQGMFDLERGADNYFENDSTSDNKPIDFLGVSSDTKHQSDAGVTLDRAQGSGRFGHNCPTSFLPTTSNLGGHHVAELNGSAFGMYMGRTNGSVSGGPSYSLENPWQHSVWRSSTPNYSSNKEFSKDKRVNEGTCSNFFDESSRIKQEERPLINKGKHASNISFLAPRYSDTDPQKIINVAEERPANINQFIYQCPNSSTGWFSRSPLEASALNNFSRHDHIHGSSLNTLVAPVPPPHIGHSSVASRVGSCIVDPRSYISNANVQSFPSLNGSSMVNSYICVGAANQSITTLTHSLKRINNSDGSYSGGPLDSLSASRAQHQVAISSDLEQNNRLRFEHPARHCHEDPDFTNGKGRNNFNLNEALSDGQEDVLVKQGEVCVGSSQHNNEGEGSVSGISWLSKKASFADSTGLEEPRKVFEDSYETFSETEINRDRSRAAPALCNLPDSALTSVGSGAKKDKTQESAACLPPPCQQLVPRDVQAVEAVISKSGAAVLNLFDLNDDVPEEDNSESIIVSHECHVTSLQNNHAKRMFVIDLEVPACEDAAATAAAEDILALSVDVPTTDAPDDMLQWFAELAVSGIGGHARQVEVQGHVDIPSDYDSDSFESLTLKLEETKAVEFSSWPVAPAIANDEQTVSPVNLLTKPKRGQQRKRRQKRDFQKDILPSMSSLCRPEIIEDIELLEGLVQMTGGSWESSFTRRRRSRGKKAKKRLPDPIAEEEVQISAPAKPDDAAGLEAEDRSMIGWGRTTRRCRRARCLSGITVAAAS</sequence>
<evidence type="ECO:0000313" key="1">
    <source>
        <dbReference type="EnsemblPlants" id="AVESA.00010b.r2.4DG0754690.1.CDS"/>
    </source>
</evidence>
<evidence type="ECO:0000313" key="2">
    <source>
        <dbReference type="Proteomes" id="UP001732700"/>
    </source>
</evidence>
<name>A0ACD5X8H0_AVESA</name>
<dbReference type="EnsemblPlants" id="AVESA.00010b.r2.4DG0754690.1">
    <property type="protein sequence ID" value="AVESA.00010b.r2.4DG0754690.1.CDS"/>
    <property type="gene ID" value="AVESA.00010b.r2.4DG0754690"/>
</dbReference>
<protein>
    <submittedName>
        <fullName evidence="1">Uncharacterized protein</fullName>
    </submittedName>
</protein>
<organism evidence="1 2">
    <name type="scientific">Avena sativa</name>
    <name type="common">Oat</name>
    <dbReference type="NCBI Taxonomy" id="4498"/>
    <lineage>
        <taxon>Eukaryota</taxon>
        <taxon>Viridiplantae</taxon>
        <taxon>Streptophyta</taxon>
        <taxon>Embryophyta</taxon>
        <taxon>Tracheophyta</taxon>
        <taxon>Spermatophyta</taxon>
        <taxon>Magnoliopsida</taxon>
        <taxon>Liliopsida</taxon>
        <taxon>Poales</taxon>
        <taxon>Poaceae</taxon>
        <taxon>BOP clade</taxon>
        <taxon>Pooideae</taxon>
        <taxon>Poodae</taxon>
        <taxon>Poeae</taxon>
        <taxon>Poeae Chloroplast Group 1 (Aveneae type)</taxon>
        <taxon>Aveninae</taxon>
        <taxon>Avena</taxon>
    </lineage>
</organism>
<reference evidence="1" key="1">
    <citation type="submission" date="2021-05" db="EMBL/GenBank/DDBJ databases">
        <authorList>
            <person name="Scholz U."/>
            <person name="Mascher M."/>
            <person name="Fiebig A."/>
        </authorList>
    </citation>
    <scope>NUCLEOTIDE SEQUENCE [LARGE SCALE GENOMIC DNA]</scope>
</reference>
<proteinExistence type="predicted"/>
<dbReference type="Proteomes" id="UP001732700">
    <property type="component" value="Chromosome 4D"/>
</dbReference>
<keyword evidence="2" id="KW-1185">Reference proteome</keyword>
<reference evidence="1" key="2">
    <citation type="submission" date="2025-09" db="UniProtKB">
        <authorList>
            <consortium name="EnsemblPlants"/>
        </authorList>
    </citation>
    <scope>IDENTIFICATION</scope>
</reference>